<comment type="caution">
    <text evidence="1">The sequence shown here is derived from an EMBL/GenBank/DDBJ whole genome shotgun (WGS) entry which is preliminary data.</text>
</comment>
<name>A0ACC2Z718_9PEZI</name>
<sequence>MGGHYYTPETIATWPKANHVNPERRGWGLVALCIALFVLALGIVIARLYARIRLQRNYGLDDTLIVAAILYNSRRVRRMTAGTVSNKFRTTVWISIAFIVAFLITFVILAIAECQPVEAYWLRLNPVWATTHKFKCINEPVGVLIAGSISIVQDFIACGLPIMLFWKLQMPLRQKIALGMIFGVGGFLCVAGILRLYYVYNYFYLSNDGTWTAQNIWIWAVVESHMAIVCASAPALKVFFKKILSASGLGSHLSGSLKRARGHSRSKGYGGSSSQSRNTKDDPTIGYNASASRRASNEMPRLKNSWARDVELANIKVAREVDVIYEIRDMDMDGNVSSGRSSAELKPEEPRRFHYPNRNVEGRIWQQ</sequence>
<gene>
    <name evidence="1" type="ORF">H2199_004608</name>
</gene>
<protein>
    <submittedName>
        <fullName evidence="1">Uncharacterized protein</fullName>
    </submittedName>
</protein>
<accession>A0ACC2Z718</accession>
<reference evidence="1" key="1">
    <citation type="submission" date="2022-10" db="EMBL/GenBank/DDBJ databases">
        <title>Culturing micro-colonial fungi from biological soil crusts in the Mojave desert and describing Neophaeococcomyces mojavensis, and introducing the new genera and species Taxawa tesnikishii.</title>
        <authorList>
            <person name="Kurbessoian T."/>
            <person name="Stajich J.E."/>
        </authorList>
    </citation>
    <scope>NUCLEOTIDE SEQUENCE</scope>
    <source>
        <strain evidence="1">JES_115</strain>
    </source>
</reference>
<evidence type="ECO:0000313" key="1">
    <source>
        <dbReference type="EMBL" id="KAJ9643085.1"/>
    </source>
</evidence>
<keyword evidence="2" id="KW-1185">Reference proteome</keyword>
<dbReference type="EMBL" id="JAPDRP010000012">
    <property type="protein sequence ID" value="KAJ9643085.1"/>
    <property type="molecule type" value="Genomic_DNA"/>
</dbReference>
<proteinExistence type="predicted"/>
<evidence type="ECO:0000313" key="2">
    <source>
        <dbReference type="Proteomes" id="UP001172680"/>
    </source>
</evidence>
<dbReference type="Proteomes" id="UP001172680">
    <property type="component" value="Unassembled WGS sequence"/>
</dbReference>
<organism evidence="1 2">
    <name type="scientific">Coniosporium tulheliwenetii</name>
    <dbReference type="NCBI Taxonomy" id="3383036"/>
    <lineage>
        <taxon>Eukaryota</taxon>
        <taxon>Fungi</taxon>
        <taxon>Dikarya</taxon>
        <taxon>Ascomycota</taxon>
        <taxon>Pezizomycotina</taxon>
        <taxon>Dothideomycetes</taxon>
        <taxon>Dothideomycetes incertae sedis</taxon>
        <taxon>Coniosporium</taxon>
    </lineage>
</organism>